<comment type="caution">
    <text evidence="1">The sequence shown here is derived from an EMBL/GenBank/DDBJ whole genome shotgun (WGS) entry which is preliminary data.</text>
</comment>
<name>A0AAV4VC96_CAEEX</name>
<sequence length="108" mass="11818">MSLSERPLDIKYESTLSNGTAPEFPQISENFSPKSFQNFSTPNRVMTLFGDLRTLRSVHFHGGVEVAKSGGEKVCHGPLRILGTTTCRGEDGTSGTLHFTPVHVRPDT</sequence>
<organism evidence="1 2">
    <name type="scientific">Caerostris extrusa</name>
    <name type="common">Bark spider</name>
    <name type="synonym">Caerostris bankana</name>
    <dbReference type="NCBI Taxonomy" id="172846"/>
    <lineage>
        <taxon>Eukaryota</taxon>
        <taxon>Metazoa</taxon>
        <taxon>Ecdysozoa</taxon>
        <taxon>Arthropoda</taxon>
        <taxon>Chelicerata</taxon>
        <taxon>Arachnida</taxon>
        <taxon>Araneae</taxon>
        <taxon>Araneomorphae</taxon>
        <taxon>Entelegynae</taxon>
        <taxon>Araneoidea</taxon>
        <taxon>Araneidae</taxon>
        <taxon>Caerostris</taxon>
    </lineage>
</organism>
<protein>
    <submittedName>
        <fullName evidence="1">Uncharacterized protein</fullName>
    </submittedName>
</protein>
<evidence type="ECO:0000313" key="1">
    <source>
        <dbReference type="EMBL" id="GIY67263.1"/>
    </source>
</evidence>
<accession>A0AAV4VC96</accession>
<gene>
    <name evidence="1" type="ORF">CEXT_144191</name>
</gene>
<dbReference type="EMBL" id="BPLR01014221">
    <property type="protein sequence ID" value="GIY67263.1"/>
    <property type="molecule type" value="Genomic_DNA"/>
</dbReference>
<reference evidence="1 2" key="1">
    <citation type="submission" date="2021-06" db="EMBL/GenBank/DDBJ databases">
        <title>Caerostris extrusa draft genome.</title>
        <authorList>
            <person name="Kono N."/>
            <person name="Arakawa K."/>
        </authorList>
    </citation>
    <scope>NUCLEOTIDE SEQUENCE [LARGE SCALE GENOMIC DNA]</scope>
</reference>
<keyword evidence="2" id="KW-1185">Reference proteome</keyword>
<dbReference type="Proteomes" id="UP001054945">
    <property type="component" value="Unassembled WGS sequence"/>
</dbReference>
<evidence type="ECO:0000313" key="2">
    <source>
        <dbReference type="Proteomes" id="UP001054945"/>
    </source>
</evidence>
<dbReference type="AlphaFoldDB" id="A0AAV4VC96"/>
<proteinExistence type="predicted"/>